<dbReference type="InterPro" id="IPR051043">
    <property type="entry name" value="Sulfatase_Mod_Factor_Kinase"/>
</dbReference>
<evidence type="ECO:0000313" key="4">
    <source>
        <dbReference type="Proteomes" id="UP000218542"/>
    </source>
</evidence>
<dbReference type="InterPro" id="IPR042095">
    <property type="entry name" value="SUMF_sf"/>
</dbReference>
<organism evidence="3 4">
    <name type="scientific">Candidatus Scalindua japonica</name>
    <dbReference type="NCBI Taxonomy" id="1284222"/>
    <lineage>
        <taxon>Bacteria</taxon>
        <taxon>Pseudomonadati</taxon>
        <taxon>Planctomycetota</taxon>
        <taxon>Candidatus Brocadiia</taxon>
        <taxon>Candidatus Brocadiales</taxon>
        <taxon>Candidatus Scalinduaceae</taxon>
        <taxon>Candidatus Scalindua</taxon>
    </lineage>
</organism>
<dbReference type="InterPro" id="IPR016187">
    <property type="entry name" value="CTDL_fold"/>
</dbReference>
<evidence type="ECO:0000313" key="3">
    <source>
        <dbReference type="EMBL" id="GAX62419.1"/>
    </source>
</evidence>
<keyword evidence="4" id="KW-1185">Reference proteome</keyword>
<evidence type="ECO:0000256" key="1">
    <source>
        <dbReference type="SAM" id="MobiDB-lite"/>
    </source>
</evidence>
<name>A0A286U2Q2_9BACT</name>
<dbReference type="SUPFAM" id="SSF56436">
    <property type="entry name" value="C-type lectin-like"/>
    <property type="match status" value="1"/>
</dbReference>
<feature type="domain" description="Sulfatase-modifying factor enzyme-like" evidence="2">
    <location>
        <begin position="231"/>
        <end position="273"/>
    </location>
</feature>
<dbReference type="PANTHER" id="PTHR23150">
    <property type="entry name" value="SULFATASE MODIFYING FACTOR 1, 2"/>
    <property type="match status" value="1"/>
</dbReference>
<dbReference type="AlphaFoldDB" id="A0A286U2Q2"/>
<dbReference type="EMBL" id="BAOS01000031">
    <property type="protein sequence ID" value="GAX62419.1"/>
    <property type="molecule type" value="Genomic_DNA"/>
</dbReference>
<dbReference type="InterPro" id="IPR005532">
    <property type="entry name" value="SUMF_dom"/>
</dbReference>
<dbReference type="Proteomes" id="UP000218542">
    <property type="component" value="Unassembled WGS sequence"/>
</dbReference>
<dbReference type="Pfam" id="PF03781">
    <property type="entry name" value="FGE-sulfatase"/>
    <property type="match status" value="2"/>
</dbReference>
<evidence type="ECO:0000259" key="2">
    <source>
        <dbReference type="Pfam" id="PF03781"/>
    </source>
</evidence>
<feature type="domain" description="Sulfatase-modifying factor enzyme-like" evidence="2">
    <location>
        <begin position="23"/>
        <end position="200"/>
    </location>
</feature>
<protein>
    <recommendedName>
        <fullName evidence="2">Sulfatase-modifying factor enzyme-like domain-containing protein</fullName>
    </recommendedName>
</protein>
<dbReference type="PANTHER" id="PTHR23150:SF19">
    <property type="entry name" value="FORMYLGLYCINE-GENERATING ENZYME"/>
    <property type="match status" value="1"/>
</dbReference>
<sequence length="276" mass="31337">MGSTEDDIKKLLELDRNVEASRFDVEIPQREVYIGPYLIDKCPVTNAEYKRFIESGGYKNRAFWSKAGWDYVLKIKPLDGDSVNSAMDGEDDCPVVNISWYEAEAFAEYMGKRLPTEAEWEKAARGTDGRLYPWGNEFDKTKLNCSESGIESTTPVVKYLQGRSEYGCFDMAGNVWEWTADWFDSQYYRSAPDRDPQGPDKAEDKPFFGRPEDVGTSIYELEPSKAGNSSLSDCKVLRGGSWNGGGVIHIRCANRDYDEPDYRNDTIGFRCARSLM</sequence>
<reference evidence="4" key="1">
    <citation type="journal article" date="2017" name="Environ. Microbiol. Rep.">
        <title>Genetic Diversity of Marine Anaerobic Ammonium-Oxidizing Bacteria as Revealed by Genomic and Proteomic Analyses of 'Candidatus Scalindua japonica'.</title>
        <authorList>
            <person name="Oshiki M."/>
            <person name="Mizuto K."/>
            <person name="Kimura Z."/>
            <person name="Kindaichi T."/>
            <person name="Satoh H."/>
            <person name="Okabe S."/>
        </authorList>
    </citation>
    <scope>NUCLEOTIDE SEQUENCE [LARGE SCALE GENOMIC DNA]</scope>
    <source>
        <strain evidence="4">husup-a2</strain>
    </source>
</reference>
<dbReference type="GO" id="GO:0120147">
    <property type="term" value="F:formylglycine-generating oxidase activity"/>
    <property type="evidence" value="ECO:0007669"/>
    <property type="project" value="TreeGrafter"/>
</dbReference>
<proteinExistence type="predicted"/>
<gene>
    <name evidence="3" type="ORF">SCALIN_C31_0054</name>
</gene>
<feature type="compositionally biased region" description="Basic and acidic residues" evidence="1">
    <location>
        <begin position="191"/>
        <end position="210"/>
    </location>
</feature>
<comment type="caution">
    <text evidence="3">The sequence shown here is derived from an EMBL/GenBank/DDBJ whole genome shotgun (WGS) entry which is preliminary data.</text>
</comment>
<accession>A0A286U2Q2</accession>
<feature type="region of interest" description="Disordered" evidence="1">
    <location>
        <begin position="190"/>
        <end position="210"/>
    </location>
</feature>
<dbReference type="Gene3D" id="3.90.1580.10">
    <property type="entry name" value="paralog of FGE (formylglycine-generating enzyme)"/>
    <property type="match status" value="1"/>
</dbReference>